<dbReference type="EMBL" id="VSRR010000758">
    <property type="protein sequence ID" value="MPC19291.1"/>
    <property type="molecule type" value="Genomic_DNA"/>
</dbReference>
<keyword evidence="3" id="KW-1185">Reference proteome</keyword>
<proteinExistence type="predicted"/>
<comment type="caution">
    <text evidence="2">The sequence shown here is derived from an EMBL/GenBank/DDBJ whole genome shotgun (WGS) entry which is preliminary data.</text>
</comment>
<accession>A0A5B7DD33</accession>
<gene>
    <name evidence="2" type="ORF">E2C01_012202</name>
</gene>
<sequence>MAAQVACAQEGDSPTVGAQEWGNLPLTVRLAALQREPDKDREVIQQASINYVHISYLTRNPGKYKPQSLFPHLLSFKYYNKKISGKLIITKKTVTNLTKNTKWNESTLRKGSEMTRKRHGWN</sequence>
<feature type="region of interest" description="Disordered" evidence="1">
    <location>
        <begin position="1"/>
        <end position="20"/>
    </location>
</feature>
<name>A0A5B7DD33_PORTR</name>
<evidence type="ECO:0000313" key="2">
    <source>
        <dbReference type="EMBL" id="MPC19291.1"/>
    </source>
</evidence>
<protein>
    <submittedName>
        <fullName evidence="2">Uncharacterized protein</fullName>
    </submittedName>
</protein>
<evidence type="ECO:0000313" key="3">
    <source>
        <dbReference type="Proteomes" id="UP000324222"/>
    </source>
</evidence>
<reference evidence="2 3" key="1">
    <citation type="submission" date="2019-05" db="EMBL/GenBank/DDBJ databases">
        <title>Another draft genome of Portunus trituberculatus and its Hox gene families provides insights of decapod evolution.</title>
        <authorList>
            <person name="Jeong J.-H."/>
            <person name="Song I."/>
            <person name="Kim S."/>
            <person name="Choi T."/>
            <person name="Kim D."/>
            <person name="Ryu S."/>
            <person name="Kim W."/>
        </authorList>
    </citation>
    <scope>NUCLEOTIDE SEQUENCE [LARGE SCALE GENOMIC DNA]</scope>
    <source>
        <tissue evidence="2">Muscle</tissue>
    </source>
</reference>
<dbReference type="AlphaFoldDB" id="A0A5B7DD33"/>
<evidence type="ECO:0000256" key="1">
    <source>
        <dbReference type="SAM" id="MobiDB-lite"/>
    </source>
</evidence>
<organism evidence="2 3">
    <name type="scientific">Portunus trituberculatus</name>
    <name type="common">Swimming crab</name>
    <name type="synonym">Neptunus trituberculatus</name>
    <dbReference type="NCBI Taxonomy" id="210409"/>
    <lineage>
        <taxon>Eukaryota</taxon>
        <taxon>Metazoa</taxon>
        <taxon>Ecdysozoa</taxon>
        <taxon>Arthropoda</taxon>
        <taxon>Crustacea</taxon>
        <taxon>Multicrustacea</taxon>
        <taxon>Malacostraca</taxon>
        <taxon>Eumalacostraca</taxon>
        <taxon>Eucarida</taxon>
        <taxon>Decapoda</taxon>
        <taxon>Pleocyemata</taxon>
        <taxon>Brachyura</taxon>
        <taxon>Eubrachyura</taxon>
        <taxon>Portunoidea</taxon>
        <taxon>Portunidae</taxon>
        <taxon>Portuninae</taxon>
        <taxon>Portunus</taxon>
    </lineage>
</organism>
<dbReference type="Proteomes" id="UP000324222">
    <property type="component" value="Unassembled WGS sequence"/>
</dbReference>